<dbReference type="AlphaFoldDB" id="A0A6A5YP04"/>
<evidence type="ECO:0000313" key="2">
    <source>
        <dbReference type="EMBL" id="KAF2108454.1"/>
    </source>
</evidence>
<protein>
    <recommendedName>
        <fullName evidence="4">Short-chain dehydrogenase</fullName>
    </recommendedName>
</protein>
<gene>
    <name evidence="2" type="ORF">BDV96DRAFT_605522</name>
</gene>
<dbReference type="InterPro" id="IPR036291">
    <property type="entry name" value="NAD(P)-bd_dom_sf"/>
</dbReference>
<dbReference type="Proteomes" id="UP000799770">
    <property type="component" value="Unassembled WGS sequence"/>
</dbReference>
<evidence type="ECO:0000256" key="1">
    <source>
        <dbReference type="ARBA" id="ARBA00023002"/>
    </source>
</evidence>
<evidence type="ECO:0000313" key="3">
    <source>
        <dbReference type="Proteomes" id="UP000799770"/>
    </source>
</evidence>
<dbReference type="PANTHER" id="PTHR43157">
    <property type="entry name" value="PHOSPHATIDYLINOSITOL-GLYCAN BIOSYNTHESIS CLASS F PROTEIN-RELATED"/>
    <property type="match status" value="1"/>
</dbReference>
<keyword evidence="1" id="KW-0560">Oxidoreductase</keyword>
<reference evidence="2" key="1">
    <citation type="journal article" date="2020" name="Stud. Mycol.">
        <title>101 Dothideomycetes genomes: a test case for predicting lifestyles and emergence of pathogens.</title>
        <authorList>
            <person name="Haridas S."/>
            <person name="Albert R."/>
            <person name="Binder M."/>
            <person name="Bloem J."/>
            <person name="Labutti K."/>
            <person name="Salamov A."/>
            <person name="Andreopoulos B."/>
            <person name="Baker S."/>
            <person name="Barry K."/>
            <person name="Bills G."/>
            <person name="Bluhm B."/>
            <person name="Cannon C."/>
            <person name="Castanera R."/>
            <person name="Culley D."/>
            <person name="Daum C."/>
            <person name="Ezra D."/>
            <person name="Gonzalez J."/>
            <person name="Henrissat B."/>
            <person name="Kuo A."/>
            <person name="Liang C."/>
            <person name="Lipzen A."/>
            <person name="Lutzoni F."/>
            <person name="Magnuson J."/>
            <person name="Mondo S."/>
            <person name="Nolan M."/>
            <person name="Ohm R."/>
            <person name="Pangilinan J."/>
            <person name="Park H.-J."/>
            <person name="Ramirez L."/>
            <person name="Alfaro M."/>
            <person name="Sun H."/>
            <person name="Tritt A."/>
            <person name="Yoshinaga Y."/>
            <person name="Zwiers L.-H."/>
            <person name="Turgeon B."/>
            <person name="Goodwin S."/>
            <person name="Spatafora J."/>
            <person name="Crous P."/>
            <person name="Grigoriev I."/>
        </authorList>
    </citation>
    <scope>NUCLEOTIDE SEQUENCE</scope>
    <source>
        <strain evidence="2">CBS 627.86</strain>
    </source>
</reference>
<dbReference type="GO" id="GO:0016491">
    <property type="term" value="F:oxidoreductase activity"/>
    <property type="evidence" value="ECO:0007669"/>
    <property type="project" value="UniProtKB-KW"/>
</dbReference>
<organism evidence="2 3">
    <name type="scientific">Lophiotrema nucula</name>
    <dbReference type="NCBI Taxonomy" id="690887"/>
    <lineage>
        <taxon>Eukaryota</taxon>
        <taxon>Fungi</taxon>
        <taxon>Dikarya</taxon>
        <taxon>Ascomycota</taxon>
        <taxon>Pezizomycotina</taxon>
        <taxon>Dothideomycetes</taxon>
        <taxon>Pleosporomycetidae</taxon>
        <taxon>Pleosporales</taxon>
        <taxon>Lophiotremataceae</taxon>
        <taxon>Lophiotrema</taxon>
    </lineage>
</organism>
<proteinExistence type="predicted"/>
<name>A0A6A5YP04_9PLEO</name>
<dbReference type="Pfam" id="PF00106">
    <property type="entry name" value="adh_short"/>
    <property type="match status" value="1"/>
</dbReference>
<dbReference type="SUPFAM" id="SSF51735">
    <property type="entry name" value="NAD(P)-binding Rossmann-fold domains"/>
    <property type="match status" value="1"/>
</dbReference>
<accession>A0A6A5YP04</accession>
<dbReference type="Gene3D" id="3.40.50.720">
    <property type="entry name" value="NAD(P)-binding Rossmann-like Domain"/>
    <property type="match status" value="1"/>
</dbReference>
<sequence>MEFFKAQFAKIPQIAPVNLSNCTVLITGANAGIGFETAREILKSKPKRLILAVRNLDRGKTAVSRLAKTKAASTEIDVRQLDQSSFTSVKAFADGLDGQNVDIAILNAGTWSFKWAQTTDGYENDLQVNVLSPALLSLLLLQNLRSAASARAIGSDSPKPHLSFVSSGLHAMAKFPERKLPKGDILATLNDETKYDGADRYATTKLIGLLWAKEFASLATSEQIVVNAPNPGFCKTSLLKDSSGAMKYMIKAFSVTMGRSPEDGAKCVVDAAIAKGDDSHGRYLSEAQLKSEADIARGEGAEQLQKTMWHEIVGILKERNVLPSGAESL</sequence>
<dbReference type="PRINTS" id="PR00081">
    <property type="entry name" value="GDHRDH"/>
</dbReference>
<dbReference type="InterPro" id="IPR002347">
    <property type="entry name" value="SDR_fam"/>
</dbReference>
<evidence type="ECO:0008006" key="4">
    <source>
        <dbReference type="Google" id="ProtNLM"/>
    </source>
</evidence>
<keyword evidence="3" id="KW-1185">Reference proteome</keyword>
<dbReference type="EMBL" id="ML977347">
    <property type="protein sequence ID" value="KAF2108454.1"/>
    <property type="molecule type" value="Genomic_DNA"/>
</dbReference>
<dbReference type="PANTHER" id="PTHR43157:SF31">
    <property type="entry name" value="PHOSPHATIDYLINOSITOL-GLYCAN BIOSYNTHESIS CLASS F PROTEIN"/>
    <property type="match status" value="1"/>
</dbReference>
<dbReference type="OrthoDB" id="542013at2759"/>